<dbReference type="GO" id="GO:0000160">
    <property type="term" value="P:phosphorelay signal transduction system"/>
    <property type="evidence" value="ECO:0007669"/>
    <property type="project" value="InterPro"/>
</dbReference>
<dbReference type="STRING" id="349521.HCH_02761"/>
<dbReference type="EMBL" id="CP000155">
    <property type="protein sequence ID" value="ABC29545.1"/>
    <property type="molecule type" value="Genomic_DNA"/>
</dbReference>
<dbReference type="SUPFAM" id="SSF81606">
    <property type="entry name" value="PP2C-like"/>
    <property type="match status" value="1"/>
</dbReference>
<name>Q2SIH9_HAHCH</name>
<dbReference type="PROSITE" id="PS50110">
    <property type="entry name" value="RESPONSE_REGULATORY"/>
    <property type="match status" value="1"/>
</dbReference>
<dbReference type="Proteomes" id="UP000000238">
    <property type="component" value="Chromosome"/>
</dbReference>
<dbReference type="SMART" id="SM00331">
    <property type="entry name" value="PP2C_SIG"/>
    <property type="match status" value="1"/>
</dbReference>
<protein>
    <submittedName>
        <fullName evidence="4">Serine phosphatase RsbU, regulator of sigma subunit</fullName>
    </submittedName>
</protein>
<dbReference type="Gene3D" id="1.20.5.390">
    <property type="entry name" value="L1 transposable element, trimerization domain"/>
    <property type="match status" value="1"/>
</dbReference>
<keyword evidence="2" id="KW-0597">Phosphoprotein</keyword>
<feature type="modified residue" description="4-aspartylphosphate" evidence="2">
    <location>
        <position position="56"/>
    </location>
</feature>
<proteinExistence type="predicted"/>
<evidence type="ECO:0000313" key="5">
    <source>
        <dbReference type="Proteomes" id="UP000000238"/>
    </source>
</evidence>
<dbReference type="RefSeq" id="WP_011396614.1">
    <property type="nucleotide sequence ID" value="NC_007645.1"/>
</dbReference>
<dbReference type="InterPro" id="IPR052016">
    <property type="entry name" value="Bact_Sigma-Reg"/>
</dbReference>
<dbReference type="InterPro" id="IPR001932">
    <property type="entry name" value="PPM-type_phosphatase-like_dom"/>
</dbReference>
<dbReference type="InterPro" id="IPR036457">
    <property type="entry name" value="PPM-type-like_dom_sf"/>
</dbReference>
<dbReference type="InterPro" id="IPR011006">
    <property type="entry name" value="CheY-like_superfamily"/>
</dbReference>
<dbReference type="Gene3D" id="3.60.40.10">
    <property type="entry name" value="PPM-type phosphatase domain"/>
    <property type="match status" value="1"/>
</dbReference>
<evidence type="ECO:0000313" key="4">
    <source>
        <dbReference type="EMBL" id="ABC29545.1"/>
    </source>
</evidence>
<dbReference type="SUPFAM" id="SSF52172">
    <property type="entry name" value="CheY-like"/>
    <property type="match status" value="1"/>
</dbReference>
<dbReference type="Pfam" id="PF00072">
    <property type="entry name" value="Response_reg"/>
    <property type="match status" value="1"/>
</dbReference>
<keyword evidence="5" id="KW-1185">Reference proteome</keyword>
<gene>
    <name evidence="4" type="ordered locus">HCH_02761</name>
</gene>
<dbReference type="GO" id="GO:0016791">
    <property type="term" value="F:phosphatase activity"/>
    <property type="evidence" value="ECO:0007669"/>
    <property type="project" value="TreeGrafter"/>
</dbReference>
<dbReference type="HOGENOM" id="CLU_000445_43_7_6"/>
<organism evidence="4 5">
    <name type="scientific">Hahella chejuensis (strain KCTC 2396)</name>
    <dbReference type="NCBI Taxonomy" id="349521"/>
    <lineage>
        <taxon>Bacteria</taxon>
        <taxon>Pseudomonadati</taxon>
        <taxon>Pseudomonadota</taxon>
        <taxon>Gammaproteobacteria</taxon>
        <taxon>Oceanospirillales</taxon>
        <taxon>Hahellaceae</taxon>
        <taxon>Hahella</taxon>
    </lineage>
</organism>
<accession>Q2SIH9</accession>
<dbReference type="eggNOG" id="COG0745">
    <property type="taxonomic scope" value="Bacteria"/>
</dbReference>
<dbReference type="InterPro" id="IPR001789">
    <property type="entry name" value="Sig_transdc_resp-reg_receiver"/>
</dbReference>
<evidence type="ECO:0000256" key="1">
    <source>
        <dbReference type="ARBA" id="ARBA00022801"/>
    </source>
</evidence>
<dbReference type="PANTHER" id="PTHR43156:SF2">
    <property type="entry name" value="STAGE II SPORULATION PROTEIN E"/>
    <property type="match status" value="1"/>
</dbReference>
<dbReference type="AlphaFoldDB" id="Q2SIH9"/>
<dbReference type="DNASU" id="3843385"/>
<dbReference type="Gene3D" id="3.40.50.2300">
    <property type="match status" value="1"/>
</dbReference>
<keyword evidence="1" id="KW-0378">Hydrolase</keyword>
<dbReference type="OrthoDB" id="6399952at2"/>
<dbReference type="Pfam" id="PF07228">
    <property type="entry name" value="SpoIIE"/>
    <property type="match status" value="1"/>
</dbReference>
<dbReference type="eggNOG" id="COG2208">
    <property type="taxonomic scope" value="Bacteria"/>
</dbReference>
<evidence type="ECO:0000256" key="2">
    <source>
        <dbReference type="PROSITE-ProRule" id="PRU00169"/>
    </source>
</evidence>
<feature type="domain" description="Response regulatory" evidence="3">
    <location>
        <begin position="7"/>
        <end position="119"/>
    </location>
</feature>
<dbReference type="KEGG" id="hch:HCH_02761"/>
<sequence length="392" mass="44077">MADLEEALLIIDSDEDVSRHMKEHLTSRGFHVVHCASVKCFTDLKAQVTPDIIIGDLTSDDIKSLYSLLKDVHPRPPIVIHSKRADAENILGALRSGASDYIVKPVADVAVLDEAIQRQIDQVRVYRENQQYRYDLELANKELRAGLEELQADQRAGRHVQMKMLPEREVEYGGIQFDHCIKPSLYLSGDFFDYFRLSSDKIAFYFADVSGHGASSAFVTVLLKNLSNRLQRNLRRQSSDDILYPDRFLKRVNAELLDTDLGKHLTMFAGVIDLQTRVLSYSMGAHFPMPVMSVNGVSRYLDGKGPPVGLFDDPVYPLYEEPLAPGFSLVICSDGLLEVINAKSLAEKEQALLETVQEARHTIPELEKAFGLRWITELPDDIAIVSIMETTV</sequence>
<dbReference type="PANTHER" id="PTHR43156">
    <property type="entry name" value="STAGE II SPORULATION PROTEIN E-RELATED"/>
    <property type="match status" value="1"/>
</dbReference>
<reference evidence="4 5" key="1">
    <citation type="journal article" date="2005" name="Nucleic Acids Res.">
        <title>Genomic blueprint of Hahella chejuensis, a marine microbe producing an algicidal agent.</title>
        <authorList>
            <person name="Jeong H."/>
            <person name="Yim J.H."/>
            <person name="Lee C."/>
            <person name="Choi S.-H."/>
            <person name="Park Y.K."/>
            <person name="Yoon S.H."/>
            <person name="Hur C.-G."/>
            <person name="Kang H.-Y."/>
            <person name="Kim D."/>
            <person name="Lee H.H."/>
            <person name="Park K.H."/>
            <person name="Park S.-H."/>
            <person name="Park H.-S."/>
            <person name="Lee H.K."/>
            <person name="Oh T.K."/>
            <person name="Kim J.F."/>
        </authorList>
    </citation>
    <scope>NUCLEOTIDE SEQUENCE [LARGE SCALE GENOMIC DNA]</scope>
    <source>
        <strain evidence="4 5">KCTC 2396</strain>
    </source>
</reference>
<evidence type="ECO:0000259" key="3">
    <source>
        <dbReference type="PROSITE" id="PS50110"/>
    </source>
</evidence>
<dbReference type="SMART" id="SM00448">
    <property type="entry name" value="REC"/>
    <property type="match status" value="1"/>
</dbReference>
<dbReference type="CDD" id="cd00156">
    <property type="entry name" value="REC"/>
    <property type="match status" value="1"/>
</dbReference>